<evidence type="ECO:0000256" key="8">
    <source>
        <dbReference type="SAM" id="MobiDB-lite"/>
    </source>
</evidence>
<dbReference type="GO" id="GO:0005634">
    <property type="term" value="C:nucleus"/>
    <property type="evidence" value="ECO:0007669"/>
    <property type="project" value="UniProtKB-SubCell"/>
</dbReference>
<feature type="domain" description="C2H2-type" evidence="9">
    <location>
        <begin position="16"/>
        <end position="43"/>
    </location>
</feature>
<organism evidence="10 11">
    <name type="scientific">Hypocrea virens (strain Gv29-8 / FGSC 10586)</name>
    <name type="common">Gliocladium virens</name>
    <name type="synonym">Trichoderma virens</name>
    <dbReference type="NCBI Taxonomy" id="413071"/>
    <lineage>
        <taxon>Eukaryota</taxon>
        <taxon>Fungi</taxon>
        <taxon>Dikarya</taxon>
        <taxon>Ascomycota</taxon>
        <taxon>Pezizomycotina</taxon>
        <taxon>Sordariomycetes</taxon>
        <taxon>Hypocreomycetidae</taxon>
        <taxon>Hypocreales</taxon>
        <taxon>Hypocreaceae</taxon>
        <taxon>Trichoderma</taxon>
    </lineage>
</organism>
<evidence type="ECO:0000256" key="7">
    <source>
        <dbReference type="PROSITE-ProRule" id="PRU00042"/>
    </source>
</evidence>
<keyword evidence="3" id="KW-0677">Repeat</keyword>
<dbReference type="eggNOG" id="KOG1721">
    <property type="taxonomic scope" value="Eukaryota"/>
</dbReference>
<dbReference type="InterPro" id="IPR036236">
    <property type="entry name" value="Znf_C2H2_sf"/>
</dbReference>
<comment type="subcellular location">
    <subcellularLocation>
        <location evidence="1">Nucleus</location>
    </subcellularLocation>
</comment>
<evidence type="ECO:0000256" key="6">
    <source>
        <dbReference type="ARBA" id="ARBA00023242"/>
    </source>
</evidence>
<dbReference type="InterPro" id="IPR007219">
    <property type="entry name" value="XnlR_reg_dom"/>
</dbReference>
<protein>
    <recommendedName>
        <fullName evidence="9">C2H2-type domain-containing protein</fullName>
    </recommendedName>
</protein>
<dbReference type="Pfam" id="PF04082">
    <property type="entry name" value="Fungal_trans"/>
    <property type="match status" value="1"/>
</dbReference>
<dbReference type="PANTHER" id="PTHR40626">
    <property type="entry name" value="MIP31509P"/>
    <property type="match status" value="1"/>
</dbReference>
<keyword evidence="5" id="KW-0862">Zinc</keyword>
<dbReference type="SMART" id="SM00355">
    <property type="entry name" value="ZnF_C2H2"/>
    <property type="match status" value="2"/>
</dbReference>
<gene>
    <name evidence="10" type="ORF">TRIVIDRAFT_149967</name>
</gene>
<feature type="compositionally biased region" description="Basic residues" evidence="8">
    <location>
        <begin position="62"/>
        <end position="71"/>
    </location>
</feature>
<dbReference type="VEuPathDB" id="FungiDB:TRIVIDRAFT_149967"/>
<evidence type="ECO:0000256" key="4">
    <source>
        <dbReference type="ARBA" id="ARBA00022771"/>
    </source>
</evidence>
<dbReference type="HOGENOM" id="CLU_023419_0_0_1"/>
<dbReference type="GO" id="GO:0008270">
    <property type="term" value="F:zinc ion binding"/>
    <property type="evidence" value="ECO:0007669"/>
    <property type="project" value="UniProtKB-KW"/>
</dbReference>
<feature type="compositionally biased region" description="Low complexity" evidence="8">
    <location>
        <begin position="104"/>
        <end position="119"/>
    </location>
</feature>
<dbReference type="GO" id="GO:0000978">
    <property type="term" value="F:RNA polymerase II cis-regulatory region sequence-specific DNA binding"/>
    <property type="evidence" value="ECO:0007669"/>
    <property type="project" value="InterPro"/>
</dbReference>
<dbReference type="InterPro" id="IPR013087">
    <property type="entry name" value="Znf_C2H2_type"/>
</dbReference>
<sequence length="720" mass="80287">MIHSIAGEGVPAYRPFQCLVCQSRFTRHENLKRHAALHERSHEKVALPCGVCEVTFSRHDLRHRHMKRKHPEHSERRPAKKRRCQQAAETQVGDEGQCEGGDEAPSPSSATSRQSSHRQQSSDEGEVDVDGGLWHTELQYSHCRTNHGHPDCAESMCLARGAPTSSEGGNSPIIAAQLTQLPLIRTESTCVDDTVQVTTSLEQSLLMGETFLKSPLQFSATMHSMAISPPSSFDIQWPSFDLNHNIPDRLPSNTPLRLQDDWYPSVLQTTKGCDLFFTYVSHFVPFLHQPTFDATLAAPHLVLSMLSLGYQYGEDPDCSDQAGSGARLSARCYHQARALMATEEESADDTTHNIPAVQTYLLLQICAIMYLCGNDSTYGLRMHSKMISLVRAGGLMQPMPMQCSTTENLESLWREFIKAESHKRTLFAVHQIDALWYQFLSIPRSISHLEFKHELPCSEDYWAASTAAEWAHRQLVARHHPGPSMLYTDAIRRFLSPEADLDSIPAFDPYGAINITQFLISSAREVSGWSTMTGKLTMERIEPLRSSLIALSPFIHPQPGAGNTIHAALCEATWEAAMIELHMWSPSHTSGIVEGSMDAVLSKSDYLAPSCEILCESNTTRAIQPHVDWFLRYLDSTLSPDSEAPWIALYAYRAFLIAWNLIQGGILGAMQAISIHDGDVEGALTWARKVFQRRQHWQLGKLILSSLDSLEMRVAGGASN</sequence>
<dbReference type="CDD" id="cd12148">
    <property type="entry name" value="fungal_TF_MHR"/>
    <property type="match status" value="1"/>
</dbReference>
<evidence type="ECO:0000259" key="9">
    <source>
        <dbReference type="PROSITE" id="PS50157"/>
    </source>
</evidence>
<dbReference type="Gene3D" id="3.30.160.60">
    <property type="entry name" value="Classic Zinc Finger"/>
    <property type="match status" value="1"/>
</dbReference>
<keyword evidence="6" id="KW-0539">Nucleus</keyword>
<dbReference type="PROSITE" id="PS00028">
    <property type="entry name" value="ZINC_FINGER_C2H2_1"/>
    <property type="match status" value="2"/>
</dbReference>
<evidence type="ECO:0000256" key="5">
    <source>
        <dbReference type="ARBA" id="ARBA00022833"/>
    </source>
</evidence>
<evidence type="ECO:0000256" key="2">
    <source>
        <dbReference type="ARBA" id="ARBA00022723"/>
    </source>
</evidence>
<keyword evidence="2" id="KW-0479">Metal-binding</keyword>
<keyword evidence="4 7" id="KW-0863">Zinc-finger</keyword>
<dbReference type="InParanoid" id="G9MSY0"/>
<evidence type="ECO:0000256" key="1">
    <source>
        <dbReference type="ARBA" id="ARBA00004123"/>
    </source>
</evidence>
<dbReference type="STRING" id="413071.G9MSY0"/>
<dbReference type="OMA" id="CAMMYLC"/>
<dbReference type="SUPFAM" id="SSF57667">
    <property type="entry name" value="beta-beta-alpha zinc fingers"/>
    <property type="match status" value="1"/>
</dbReference>
<name>G9MSY0_HYPVG</name>
<feature type="region of interest" description="Disordered" evidence="8">
    <location>
        <begin position="62"/>
        <end position="129"/>
    </location>
</feature>
<dbReference type="GeneID" id="25788064"/>
<dbReference type="AlphaFoldDB" id="G9MSY0"/>
<dbReference type="InterPro" id="IPR051059">
    <property type="entry name" value="VerF-like"/>
</dbReference>
<dbReference type="GO" id="GO:0006351">
    <property type="term" value="P:DNA-templated transcription"/>
    <property type="evidence" value="ECO:0007669"/>
    <property type="project" value="InterPro"/>
</dbReference>
<dbReference type="EMBL" id="ABDF02000006">
    <property type="protein sequence ID" value="EHK23076.1"/>
    <property type="molecule type" value="Genomic_DNA"/>
</dbReference>
<accession>G9MSY0</accession>
<evidence type="ECO:0000256" key="3">
    <source>
        <dbReference type="ARBA" id="ARBA00022737"/>
    </source>
</evidence>
<dbReference type="RefSeq" id="XP_013957274.1">
    <property type="nucleotide sequence ID" value="XM_014101799.1"/>
</dbReference>
<dbReference type="PROSITE" id="PS50157">
    <property type="entry name" value="ZINC_FINGER_C2H2_2"/>
    <property type="match status" value="2"/>
</dbReference>
<reference evidence="10 11" key="1">
    <citation type="journal article" date="2011" name="Genome Biol.">
        <title>Comparative genome sequence analysis underscores mycoparasitism as the ancestral life style of Trichoderma.</title>
        <authorList>
            <person name="Kubicek C.P."/>
            <person name="Herrera-Estrella A."/>
            <person name="Seidl-Seiboth V."/>
            <person name="Martinez D.A."/>
            <person name="Druzhinina I.S."/>
            <person name="Thon M."/>
            <person name="Zeilinger S."/>
            <person name="Casas-Flores S."/>
            <person name="Horwitz B.A."/>
            <person name="Mukherjee P.K."/>
            <person name="Mukherjee M."/>
            <person name="Kredics L."/>
            <person name="Alcaraz L.D."/>
            <person name="Aerts A."/>
            <person name="Antal Z."/>
            <person name="Atanasova L."/>
            <person name="Cervantes-Badillo M.G."/>
            <person name="Challacombe J."/>
            <person name="Chertkov O."/>
            <person name="McCluskey K."/>
            <person name="Coulpier F."/>
            <person name="Deshpande N."/>
            <person name="von Doehren H."/>
            <person name="Ebbole D.J."/>
            <person name="Esquivel-Naranjo E.U."/>
            <person name="Fekete E."/>
            <person name="Flipphi M."/>
            <person name="Glaser F."/>
            <person name="Gomez-Rodriguez E.Y."/>
            <person name="Gruber S."/>
            <person name="Han C."/>
            <person name="Henrissat B."/>
            <person name="Hermosa R."/>
            <person name="Hernandez-Onate M."/>
            <person name="Karaffa L."/>
            <person name="Kosti I."/>
            <person name="Le Crom S."/>
            <person name="Lindquist E."/>
            <person name="Lucas S."/>
            <person name="Luebeck M."/>
            <person name="Luebeck P.S."/>
            <person name="Margeot A."/>
            <person name="Metz B."/>
            <person name="Misra M."/>
            <person name="Nevalainen H."/>
            <person name="Omann M."/>
            <person name="Packer N."/>
            <person name="Perrone G."/>
            <person name="Uresti-Rivera E.E."/>
            <person name="Salamov A."/>
            <person name="Schmoll M."/>
            <person name="Seiboth B."/>
            <person name="Shapiro H."/>
            <person name="Sukno S."/>
            <person name="Tamayo-Ramos J.A."/>
            <person name="Tisch D."/>
            <person name="Wiest A."/>
            <person name="Wilkinson H.H."/>
            <person name="Zhang M."/>
            <person name="Coutinho P.M."/>
            <person name="Kenerley C.M."/>
            <person name="Monte E."/>
            <person name="Baker S.E."/>
            <person name="Grigoriev I.V."/>
        </authorList>
    </citation>
    <scope>NUCLEOTIDE SEQUENCE [LARGE SCALE GENOMIC DNA]</scope>
    <source>
        <strain evidence="11">Gv29-8 / FGSC 10586</strain>
    </source>
</reference>
<dbReference type="GO" id="GO:0000981">
    <property type="term" value="F:DNA-binding transcription factor activity, RNA polymerase II-specific"/>
    <property type="evidence" value="ECO:0007669"/>
    <property type="project" value="InterPro"/>
</dbReference>
<proteinExistence type="predicted"/>
<comment type="caution">
    <text evidence="10">The sequence shown here is derived from an EMBL/GenBank/DDBJ whole genome shotgun (WGS) entry which is preliminary data.</text>
</comment>
<dbReference type="GO" id="GO:0000785">
    <property type="term" value="C:chromatin"/>
    <property type="evidence" value="ECO:0007669"/>
    <property type="project" value="TreeGrafter"/>
</dbReference>
<keyword evidence="11" id="KW-1185">Reference proteome</keyword>
<evidence type="ECO:0000313" key="11">
    <source>
        <dbReference type="Proteomes" id="UP000007115"/>
    </source>
</evidence>
<dbReference type="OrthoDB" id="8117402at2759"/>
<evidence type="ECO:0000313" key="10">
    <source>
        <dbReference type="EMBL" id="EHK23076.1"/>
    </source>
</evidence>
<feature type="domain" description="C2H2-type" evidence="9">
    <location>
        <begin position="47"/>
        <end position="78"/>
    </location>
</feature>
<dbReference type="Proteomes" id="UP000007115">
    <property type="component" value="Unassembled WGS sequence"/>
</dbReference>
<dbReference type="PANTHER" id="PTHR40626:SF11">
    <property type="entry name" value="ZINC FINGER PROTEIN YPR022C"/>
    <property type="match status" value="1"/>
</dbReference>